<protein>
    <recommendedName>
        <fullName evidence="5">ABC transporter domain-containing protein</fullName>
    </recommendedName>
</protein>
<dbReference type="PROSITE" id="PS50893">
    <property type="entry name" value="ABC_TRANSPORTER_2"/>
    <property type="match status" value="1"/>
</dbReference>
<evidence type="ECO:0000259" key="5">
    <source>
        <dbReference type="PROSITE" id="PS50893"/>
    </source>
</evidence>
<accession>A0A263BU29</accession>
<evidence type="ECO:0000256" key="4">
    <source>
        <dbReference type="ARBA" id="ARBA00022840"/>
    </source>
</evidence>
<dbReference type="AlphaFoldDB" id="A0A263BU29"/>
<name>A0A263BU29_9BACI</name>
<keyword evidence="4" id="KW-0067">ATP-binding</keyword>
<dbReference type="Gene3D" id="3.40.50.300">
    <property type="entry name" value="P-loop containing nucleotide triphosphate hydrolases"/>
    <property type="match status" value="1"/>
</dbReference>
<organism evidence="6 7">
    <name type="scientific">Lottiidibacillus patelloidae</name>
    <dbReference type="NCBI Taxonomy" id="2670334"/>
    <lineage>
        <taxon>Bacteria</taxon>
        <taxon>Bacillati</taxon>
        <taxon>Bacillota</taxon>
        <taxon>Bacilli</taxon>
        <taxon>Bacillales</taxon>
        <taxon>Bacillaceae</taxon>
        <taxon>Lottiidibacillus</taxon>
    </lineage>
</organism>
<dbReference type="Proteomes" id="UP000217083">
    <property type="component" value="Unassembled WGS sequence"/>
</dbReference>
<keyword evidence="2" id="KW-0813">Transport</keyword>
<dbReference type="SUPFAM" id="SSF52540">
    <property type="entry name" value="P-loop containing nucleoside triphosphate hydrolases"/>
    <property type="match status" value="1"/>
</dbReference>
<dbReference type="GO" id="GO:0016887">
    <property type="term" value="F:ATP hydrolysis activity"/>
    <property type="evidence" value="ECO:0007669"/>
    <property type="project" value="InterPro"/>
</dbReference>
<dbReference type="InterPro" id="IPR017871">
    <property type="entry name" value="ABC_transporter-like_CS"/>
</dbReference>
<dbReference type="EMBL" id="NPIA01000003">
    <property type="protein sequence ID" value="OZM57220.1"/>
    <property type="molecule type" value="Genomic_DNA"/>
</dbReference>
<reference evidence="7" key="1">
    <citation type="submission" date="2017-08" db="EMBL/GenBank/DDBJ databases">
        <authorList>
            <person name="Huang Z."/>
        </authorList>
    </citation>
    <scope>NUCLEOTIDE SEQUENCE [LARGE SCALE GENOMIC DNA]</scope>
    <source>
        <strain evidence="7">SA5d-4</strain>
    </source>
</reference>
<dbReference type="InterPro" id="IPR003593">
    <property type="entry name" value="AAA+_ATPase"/>
</dbReference>
<dbReference type="PROSITE" id="PS00211">
    <property type="entry name" value="ABC_TRANSPORTER_1"/>
    <property type="match status" value="1"/>
</dbReference>
<comment type="caution">
    <text evidence="6">The sequence shown here is derived from an EMBL/GenBank/DDBJ whole genome shotgun (WGS) entry which is preliminary data.</text>
</comment>
<gene>
    <name evidence="6" type="ORF">CIB95_07080</name>
</gene>
<evidence type="ECO:0000313" key="6">
    <source>
        <dbReference type="EMBL" id="OZM57220.1"/>
    </source>
</evidence>
<dbReference type="SMART" id="SM00382">
    <property type="entry name" value="AAA"/>
    <property type="match status" value="1"/>
</dbReference>
<sequence length="243" mass="26852">MIELRNIKKKYKQKEVLNGVSLNISSGVIVGLVGPNGAGKSTLMKIIANILKPSSGEVFFHGQSVKEIKKGFYEKIGYVPQDLALYHTLSVADNIAFWSTLSATKISDDKINEIITTVGLAEMLPVKVEQLSGGMKRKLNIAVALMHNPELIIMDEPTVGIDIQSKLEIITFIQKLKNEGKTIIYSSHDAYEVEKLCDEIVILNGGQIKYHGLQKELVNAAREKGHLMDDDSFTAVLSKLGQW</sequence>
<evidence type="ECO:0000256" key="1">
    <source>
        <dbReference type="ARBA" id="ARBA00005417"/>
    </source>
</evidence>
<dbReference type="InterPro" id="IPR050763">
    <property type="entry name" value="ABC_transporter_ATP-binding"/>
</dbReference>
<comment type="similarity">
    <text evidence="1">Belongs to the ABC transporter superfamily.</text>
</comment>
<evidence type="ECO:0000256" key="2">
    <source>
        <dbReference type="ARBA" id="ARBA00022448"/>
    </source>
</evidence>
<dbReference type="RefSeq" id="WP_094923689.1">
    <property type="nucleotide sequence ID" value="NZ_NPIA01000003.1"/>
</dbReference>
<feature type="domain" description="ABC transporter" evidence="5">
    <location>
        <begin position="2"/>
        <end position="230"/>
    </location>
</feature>
<evidence type="ECO:0000256" key="3">
    <source>
        <dbReference type="ARBA" id="ARBA00022741"/>
    </source>
</evidence>
<dbReference type="InterPro" id="IPR027417">
    <property type="entry name" value="P-loop_NTPase"/>
</dbReference>
<evidence type="ECO:0000313" key="7">
    <source>
        <dbReference type="Proteomes" id="UP000217083"/>
    </source>
</evidence>
<dbReference type="PANTHER" id="PTHR42711:SF5">
    <property type="entry name" value="ABC TRANSPORTER ATP-BINDING PROTEIN NATA"/>
    <property type="match status" value="1"/>
</dbReference>
<dbReference type="InterPro" id="IPR003439">
    <property type="entry name" value="ABC_transporter-like_ATP-bd"/>
</dbReference>
<keyword evidence="7" id="KW-1185">Reference proteome</keyword>
<dbReference type="Pfam" id="PF00005">
    <property type="entry name" value="ABC_tran"/>
    <property type="match status" value="1"/>
</dbReference>
<keyword evidence="3" id="KW-0547">Nucleotide-binding</keyword>
<reference evidence="6 7" key="2">
    <citation type="submission" date="2017-09" db="EMBL/GenBank/DDBJ databases">
        <title>Bacillus patelloidae sp. nov., isolated from the intestinal tract of a marine limpet.</title>
        <authorList>
            <person name="Liu R."/>
            <person name="Dong C."/>
            <person name="Shao Z."/>
        </authorList>
    </citation>
    <scope>NUCLEOTIDE SEQUENCE [LARGE SCALE GENOMIC DNA]</scope>
    <source>
        <strain evidence="6 7">SA5d-4</strain>
    </source>
</reference>
<dbReference type="PANTHER" id="PTHR42711">
    <property type="entry name" value="ABC TRANSPORTER ATP-BINDING PROTEIN"/>
    <property type="match status" value="1"/>
</dbReference>
<dbReference type="CDD" id="cd03230">
    <property type="entry name" value="ABC_DR_subfamily_A"/>
    <property type="match status" value="1"/>
</dbReference>
<proteinExistence type="inferred from homology"/>
<dbReference type="GO" id="GO:0005524">
    <property type="term" value="F:ATP binding"/>
    <property type="evidence" value="ECO:0007669"/>
    <property type="project" value="UniProtKB-KW"/>
</dbReference>